<evidence type="ECO:0000313" key="2">
    <source>
        <dbReference type="Proteomes" id="UP000799444"/>
    </source>
</evidence>
<keyword evidence="2" id="KW-1185">Reference proteome</keyword>
<dbReference type="AlphaFoldDB" id="A0A9P4QK73"/>
<proteinExistence type="predicted"/>
<dbReference type="SUPFAM" id="SSF48403">
    <property type="entry name" value="Ankyrin repeat"/>
    <property type="match status" value="1"/>
</dbReference>
<sequence length="377" mass="41561">MDPIFPNFMRNIVEDLLVVEDQLSDRDKETTRADYTQTLCIVAVSRCARLAYSVFIRDIDHPIRPTKAAIFAPEVHVNRVAAAAAVGNLEALRASVAHDTTLLWQRSLIFGHPLAAASAAGDLLMVQIFCKYFKRNARFEGIVEQKDAFEEAIEAAIAGRHRHITSFLLPLHKNTWPDVSESAFKGWLLAAVGACDIDLVYKVLGHGHYAKPATIGRAFNQAVERGYINIALLFCEKGFLPVSISYDRYSCPVGTAVRHQNLTLLKGLLDIGGDPNGPINTPLGIGHHLIPLVVAVRNWWVEGIEVLLRAGADPTLVPARNWNIALNTRLTKKNLDPALARDVRMALKRSAWKSTALSQNALSHIPDLFPSTGSRQS</sequence>
<gene>
    <name evidence="1" type="ORF">EJ04DRAFT_86375</name>
</gene>
<name>A0A9P4QK73_9PLEO</name>
<dbReference type="Proteomes" id="UP000799444">
    <property type="component" value="Unassembled WGS sequence"/>
</dbReference>
<evidence type="ECO:0000313" key="1">
    <source>
        <dbReference type="EMBL" id="KAF2728838.1"/>
    </source>
</evidence>
<reference evidence="1" key="1">
    <citation type="journal article" date="2020" name="Stud. Mycol.">
        <title>101 Dothideomycetes genomes: a test case for predicting lifestyles and emergence of pathogens.</title>
        <authorList>
            <person name="Haridas S."/>
            <person name="Albert R."/>
            <person name="Binder M."/>
            <person name="Bloem J."/>
            <person name="Labutti K."/>
            <person name="Salamov A."/>
            <person name="Andreopoulos B."/>
            <person name="Baker S."/>
            <person name="Barry K."/>
            <person name="Bills G."/>
            <person name="Bluhm B."/>
            <person name="Cannon C."/>
            <person name="Castanera R."/>
            <person name="Culley D."/>
            <person name="Daum C."/>
            <person name="Ezra D."/>
            <person name="Gonzalez J."/>
            <person name="Henrissat B."/>
            <person name="Kuo A."/>
            <person name="Liang C."/>
            <person name="Lipzen A."/>
            <person name="Lutzoni F."/>
            <person name="Magnuson J."/>
            <person name="Mondo S."/>
            <person name="Nolan M."/>
            <person name="Ohm R."/>
            <person name="Pangilinan J."/>
            <person name="Park H.-J."/>
            <person name="Ramirez L."/>
            <person name="Alfaro M."/>
            <person name="Sun H."/>
            <person name="Tritt A."/>
            <person name="Yoshinaga Y."/>
            <person name="Zwiers L.-H."/>
            <person name="Turgeon B."/>
            <person name="Goodwin S."/>
            <person name="Spatafora J."/>
            <person name="Crous P."/>
            <person name="Grigoriev I."/>
        </authorList>
    </citation>
    <scope>NUCLEOTIDE SEQUENCE</scope>
    <source>
        <strain evidence="1">CBS 125425</strain>
    </source>
</reference>
<dbReference type="OrthoDB" id="366390at2759"/>
<comment type="caution">
    <text evidence="1">The sequence shown here is derived from an EMBL/GenBank/DDBJ whole genome shotgun (WGS) entry which is preliminary data.</text>
</comment>
<dbReference type="EMBL" id="ML996265">
    <property type="protein sequence ID" value="KAF2728838.1"/>
    <property type="molecule type" value="Genomic_DNA"/>
</dbReference>
<protein>
    <recommendedName>
        <fullName evidence="3">Ankyrin</fullName>
    </recommendedName>
</protein>
<organism evidence="1 2">
    <name type="scientific">Polyplosphaeria fusca</name>
    <dbReference type="NCBI Taxonomy" id="682080"/>
    <lineage>
        <taxon>Eukaryota</taxon>
        <taxon>Fungi</taxon>
        <taxon>Dikarya</taxon>
        <taxon>Ascomycota</taxon>
        <taxon>Pezizomycotina</taxon>
        <taxon>Dothideomycetes</taxon>
        <taxon>Pleosporomycetidae</taxon>
        <taxon>Pleosporales</taxon>
        <taxon>Tetraplosphaeriaceae</taxon>
        <taxon>Polyplosphaeria</taxon>
    </lineage>
</organism>
<dbReference type="InterPro" id="IPR036770">
    <property type="entry name" value="Ankyrin_rpt-contain_sf"/>
</dbReference>
<evidence type="ECO:0008006" key="3">
    <source>
        <dbReference type="Google" id="ProtNLM"/>
    </source>
</evidence>
<accession>A0A9P4QK73</accession>
<dbReference type="Gene3D" id="1.25.40.20">
    <property type="entry name" value="Ankyrin repeat-containing domain"/>
    <property type="match status" value="1"/>
</dbReference>